<dbReference type="PROSITE" id="PS50181">
    <property type="entry name" value="FBOX"/>
    <property type="match status" value="1"/>
</dbReference>
<dbReference type="InterPro" id="IPR019775">
    <property type="entry name" value="WD40_repeat_CS"/>
</dbReference>
<dbReference type="PANTHER" id="PTHR22847">
    <property type="entry name" value="WD40 REPEAT PROTEIN"/>
    <property type="match status" value="1"/>
</dbReference>
<dbReference type="Gene3D" id="1.20.1280.50">
    <property type="match status" value="1"/>
</dbReference>
<dbReference type="PRINTS" id="PR00320">
    <property type="entry name" value="GPROTEINBRPT"/>
</dbReference>
<evidence type="ECO:0000313" key="7">
    <source>
        <dbReference type="Proteomes" id="UP001186944"/>
    </source>
</evidence>
<comment type="caution">
    <text evidence="6">The sequence shown here is derived from an EMBL/GenBank/DDBJ whole genome shotgun (WGS) entry which is preliminary data.</text>
</comment>
<dbReference type="CDD" id="cd00200">
    <property type="entry name" value="WD40"/>
    <property type="match status" value="1"/>
</dbReference>
<evidence type="ECO:0000256" key="2">
    <source>
        <dbReference type="ARBA" id="ARBA00022737"/>
    </source>
</evidence>
<evidence type="ECO:0000313" key="6">
    <source>
        <dbReference type="EMBL" id="KAK3093973.1"/>
    </source>
</evidence>
<feature type="repeat" description="WD" evidence="3">
    <location>
        <begin position="1083"/>
        <end position="1122"/>
    </location>
</feature>
<dbReference type="PANTHER" id="PTHR22847:SF745">
    <property type="entry name" value="F-BOX_WD REPEAT-CONTAINING PROTEIN 7"/>
    <property type="match status" value="1"/>
</dbReference>
<feature type="repeat" description="WD" evidence="3">
    <location>
        <begin position="923"/>
        <end position="962"/>
    </location>
</feature>
<dbReference type="InterPro" id="IPR015943">
    <property type="entry name" value="WD40/YVTN_repeat-like_dom_sf"/>
</dbReference>
<evidence type="ECO:0000256" key="3">
    <source>
        <dbReference type="PROSITE-ProRule" id="PRU00221"/>
    </source>
</evidence>
<keyword evidence="1 3" id="KW-0853">WD repeat</keyword>
<feature type="compositionally biased region" description="Basic and acidic residues" evidence="4">
    <location>
        <begin position="282"/>
        <end position="303"/>
    </location>
</feature>
<protein>
    <recommendedName>
        <fullName evidence="5">F-box domain-containing protein</fullName>
    </recommendedName>
</protein>
<dbReference type="Pfam" id="PF00400">
    <property type="entry name" value="WD40"/>
    <property type="match status" value="5"/>
</dbReference>
<dbReference type="Proteomes" id="UP001186944">
    <property type="component" value="Unassembled WGS sequence"/>
</dbReference>
<dbReference type="SUPFAM" id="SSF81383">
    <property type="entry name" value="F-box domain"/>
    <property type="match status" value="1"/>
</dbReference>
<dbReference type="SMART" id="SM00256">
    <property type="entry name" value="FBOX"/>
    <property type="match status" value="1"/>
</dbReference>
<gene>
    <name evidence="6" type="ORF">FSP39_022386</name>
</gene>
<dbReference type="PROSITE" id="PS50082">
    <property type="entry name" value="WD_REPEATS_2"/>
    <property type="match status" value="5"/>
</dbReference>
<dbReference type="InterPro" id="IPR020472">
    <property type="entry name" value="WD40_PAC1"/>
</dbReference>
<dbReference type="AlphaFoldDB" id="A0AA88XXS9"/>
<dbReference type="PROSITE" id="PS00678">
    <property type="entry name" value="WD_REPEATS_1"/>
    <property type="match status" value="2"/>
</dbReference>
<dbReference type="SUPFAM" id="SSF50978">
    <property type="entry name" value="WD40 repeat-like"/>
    <property type="match status" value="1"/>
</dbReference>
<dbReference type="Gene3D" id="2.130.10.10">
    <property type="entry name" value="YVTN repeat-like/Quinoprotein amine dehydrogenase"/>
    <property type="match status" value="2"/>
</dbReference>
<dbReference type="GO" id="GO:1990234">
    <property type="term" value="C:transferase complex"/>
    <property type="evidence" value="ECO:0007669"/>
    <property type="project" value="UniProtKB-ARBA"/>
</dbReference>
<feature type="domain" description="F-box" evidence="5">
    <location>
        <begin position="498"/>
        <end position="545"/>
    </location>
</feature>
<evidence type="ECO:0000256" key="4">
    <source>
        <dbReference type="SAM" id="MobiDB-lite"/>
    </source>
</evidence>
<accession>A0AA88XXS9</accession>
<reference evidence="6" key="1">
    <citation type="submission" date="2019-08" db="EMBL/GenBank/DDBJ databases">
        <title>The improved chromosome-level genome for the pearl oyster Pinctada fucata martensii using PacBio sequencing and Hi-C.</title>
        <authorList>
            <person name="Zheng Z."/>
        </authorList>
    </citation>
    <scope>NUCLEOTIDE SEQUENCE</scope>
    <source>
        <strain evidence="6">ZZ-2019</strain>
        <tissue evidence="6">Adductor muscle</tissue>
    </source>
</reference>
<dbReference type="SMART" id="SM00320">
    <property type="entry name" value="WD40"/>
    <property type="match status" value="6"/>
</dbReference>
<name>A0AA88XXS9_PINIB</name>
<feature type="region of interest" description="Disordered" evidence="4">
    <location>
        <begin position="672"/>
        <end position="713"/>
    </location>
</feature>
<feature type="repeat" description="WD" evidence="3">
    <location>
        <begin position="883"/>
        <end position="922"/>
    </location>
</feature>
<feature type="region of interest" description="Disordered" evidence="4">
    <location>
        <begin position="264"/>
        <end position="303"/>
    </location>
</feature>
<dbReference type="InterPro" id="IPR036047">
    <property type="entry name" value="F-box-like_dom_sf"/>
</dbReference>
<feature type="region of interest" description="Disordered" evidence="4">
    <location>
        <begin position="181"/>
        <end position="212"/>
    </location>
</feature>
<evidence type="ECO:0000259" key="5">
    <source>
        <dbReference type="PROSITE" id="PS50181"/>
    </source>
</evidence>
<feature type="repeat" description="WD" evidence="3">
    <location>
        <begin position="963"/>
        <end position="992"/>
    </location>
</feature>
<proteinExistence type="predicted"/>
<dbReference type="Pfam" id="PF12937">
    <property type="entry name" value="F-box-like"/>
    <property type="match status" value="1"/>
</dbReference>
<feature type="compositionally biased region" description="Basic and acidic residues" evidence="4">
    <location>
        <begin position="264"/>
        <end position="275"/>
    </location>
</feature>
<dbReference type="InterPro" id="IPR001810">
    <property type="entry name" value="F-box_dom"/>
</dbReference>
<evidence type="ECO:0000256" key="1">
    <source>
        <dbReference type="ARBA" id="ARBA00022574"/>
    </source>
</evidence>
<feature type="repeat" description="WD" evidence="3">
    <location>
        <begin position="1003"/>
        <end position="1042"/>
    </location>
</feature>
<dbReference type="PROSITE" id="PS50294">
    <property type="entry name" value="WD_REPEATS_REGION"/>
    <property type="match status" value="2"/>
</dbReference>
<organism evidence="6 7">
    <name type="scientific">Pinctada imbricata</name>
    <name type="common">Atlantic pearl-oyster</name>
    <name type="synonym">Pinctada martensii</name>
    <dbReference type="NCBI Taxonomy" id="66713"/>
    <lineage>
        <taxon>Eukaryota</taxon>
        <taxon>Metazoa</taxon>
        <taxon>Spiralia</taxon>
        <taxon>Lophotrochozoa</taxon>
        <taxon>Mollusca</taxon>
        <taxon>Bivalvia</taxon>
        <taxon>Autobranchia</taxon>
        <taxon>Pteriomorphia</taxon>
        <taxon>Pterioida</taxon>
        <taxon>Pterioidea</taxon>
        <taxon>Pteriidae</taxon>
        <taxon>Pinctada</taxon>
    </lineage>
</organism>
<dbReference type="InterPro" id="IPR036322">
    <property type="entry name" value="WD40_repeat_dom_sf"/>
</dbReference>
<dbReference type="InterPro" id="IPR001680">
    <property type="entry name" value="WD40_rpt"/>
</dbReference>
<sequence>MPATIVPINLTRSYSLRNPDGLRYGNFEGMVHLPPLTRSSKPIEQVNFSKFNNEQIYRTICEWFESWRAWQQRTLLYGIVDRCNTRQLDILSTTLEPVRHRDYAAAYKMRYPSSPFKRSTSKVDSMHSRISGSTNLARIAEPSGLDDSSDITSVDETSMVKHQTLAEVPTLDLRLSEFGDTDSSIMDETTSQGGSSATHSMRRGSGRNIHKEDSGDIGTLAVIEEKVMFSNATTLSPLTAFADDVATNIIKNAIDEVIAPLKSKDKKTEESDKEVQPSSLQTEEKKRNVANDKPETISSGQDHESVFSGAKIERKLVPSIKRSNSMPRELGNVRILTPRSLETALMQHQGGLTRSVSNISQRSASEMRYRLFGSQTTVSTPDFFSKTGLVRQGSMQREIRFGPIRRPKKLQDIPISLQRSFKGVKWWPVEPQTGHVFVKAKKQELISNFKEQLQQIWNWLDLWEDYEKLNLLKEILKLASSEVLSTLYHYIHQRLRDHRDINRLPDKLLLYIFSLLSPDPDIRSCSQVCRRWRYLCAVDSLWMIKCHELGLIEGIENMEQLVLQANTHHMGIDWKLAYQELKRITIQMKYEEEKKVRAAFAEAERLRKKKEAEEGDISPDFISEKSVSIVLDSNDILEQYKKLFHYDEYTPPESEVEIDVKRATQAALEREERLRKEQAAKKRKDKFSMRVRLPPSKEDGQEDGDAVSTVSSENLSERDFIFEAKDEDNEDVDEEELVKTQPEMTWKHLTPREGDKPKELERIQKEQKTDMAKHAKDERDRKIREEQEKLLDIERERFKLHRTKTDVSQVQSKVKQKEPTKKSKDEFAYDVRTDLHQASDILGKSVPSLHLEWKQEDEDVSEYQLAVQKYMGVVKSVRRVRKLEGHMNGVVALWFDKKRLITAGLDRTVRLWDIRSGKSIHKFYGHKGGIRCLQFEGNTLLTGSWDTTIIVWDLRTFEKRAILTDHRGCVSCLYINHDYIFSGSHDCTVRVWYRMSFLPCKVIRGHRGGVNCLAYDGTFLVSGSSDMTLRLVHLKTEECLYVFKNGQDQVLSVVLQGDLIISSDVKGHVYFWNRETGQSEAAIQAHEAPVNKMVFHRGRFFTASGDNTVREWDLLTMTSVRILQGHKAPVRDVKSIAIDTLGNNLTNRNVAKSPSYVQPCVPHGG</sequence>
<feature type="compositionally biased region" description="Polar residues" evidence="4">
    <location>
        <begin position="181"/>
        <end position="199"/>
    </location>
</feature>
<dbReference type="EMBL" id="VSWD01000009">
    <property type="protein sequence ID" value="KAK3093973.1"/>
    <property type="molecule type" value="Genomic_DNA"/>
</dbReference>
<keyword evidence="7" id="KW-1185">Reference proteome</keyword>
<keyword evidence="2" id="KW-0677">Repeat</keyword>